<gene>
    <name evidence="2" type="ORF">THII_2449</name>
</gene>
<dbReference type="SUPFAM" id="SSF100950">
    <property type="entry name" value="NagB/RpiA/CoA transferase-like"/>
    <property type="match status" value="1"/>
</dbReference>
<evidence type="ECO:0000313" key="2">
    <source>
        <dbReference type="EMBL" id="BAP56746.1"/>
    </source>
</evidence>
<evidence type="ECO:0000313" key="3">
    <source>
        <dbReference type="Proteomes" id="UP000031623"/>
    </source>
</evidence>
<keyword evidence="3" id="KW-1185">Reference proteome</keyword>
<reference evidence="2 3" key="1">
    <citation type="journal article" date="2014" name="ISME J.">
        <title>Ecophysiology of Thioploca ingrica as revealed by the complete genome sequence supplemented with proteomic evidence.</title>
        <authorList>
            <person name="Kojima H."/>
            <person name="Ogura Y."/>
            <person name="Yamamoto N."/>
            <person name="Togashi T."/>
            <person name="Mori H."/>
            <person name="Watanabe T."/>
            <person name="Nemoto F."/>
            <person name="Kurokawa K."/>
            <person name="Hayashi T."/>
            <person name="Fukui M."/>
        </authorList>
    </citation>
    <scope>NUCLEOTIDE SEQUENCE [LARGE SCALE GENOMIC DNA]</scope>
</reference>
<dbReference type="InterPro" id="IPR037171">
    <property type="entry name" value="NagB/RpiA_transferase-like"/>
</dbReference>
<proteinExistence type="predicted"/>
<evidence type="ECO:0000259" key="1">
    <source>
        <dbReference type="Pfam" id="PF02589"/>
    </source>
</evidence>
<dbReference type="EMBL" id="AP014633">
    <property type="protein sequence ID" value="BAP56746.1"/>
    <property type="molecule type" value="Genomic_DNA"/>
</dbReference>
<sequence length="214" mass="23642">MNSTRSTILTHIRQALQRNQLDNNTIANLEARLAAHPIHEQPTVAADLTTIFIKQLTKVAGTIEIIPRTTDIPFAVLAFLQQYQLPPEIVAAAHLKAINWPRQWQVAYRAAQPADQVSVSWAFAGIAETGSVVLLSSPNSPTTLNFLPSNHIVILSQADLVAHIEAIWIRLRSQPFPRTLNMITGPSRTADIEQTLQVGAHGPKRLHVILNTQK</sequence>
<dbReference type="KEGG" id="tig:THII_2449"/>
<dbReference type="Gene3D" id="3.40.50.10420">
    <property type="entry name" value="NagB/RpiA/CoA transferase-like"/>
    <property type="match status" value="1"/>
</dbReference>
<organism evidence="2 3">
    <name type="scientific">Thioploca ingrica</name>
    <dbReference type="NCBI Taxonomy" id="40754"/>
    <lineage>
        <taxon>Bacteria</taxon>
        <taxon>Pseudomonadati</taxon>
        <taxon>Pseudomonadota</taxon>
        <taxon>Gammaproteobacteria</taxon>
        <taxon>Thiotrichales</taxon>
        <taxon>Thiotrichaceae</taxon>
        <taxon>Thioploca</taxon>
    </lineage>
</organism>
<dbReference type="InterPro" id="IPR024185">
    <property type="entry name" value="FTHF_cligase-like_sf"/>
</dbReference>
<dbReference type="Pfam" id="PF02589">
    <property type="entry name" value="LUD_dom"/>
    <property type="match status" value="1"/>
</dbReference>
<feature type="domain" description="LUD" evidence="1">
    <location>
        <begin position="116"/>
        <end position="210"/>
    </location>
</feature>
<name>A0A090BVF1_9GAMM</name>
<accession>A0A090BVF1</accession>
<dbReference type="STRING" id="40754.THII_2449"/>
<protein>
    <recommendedName>
        <fullName evidence="1">LUD domain-containing protein</fullName>
    </recommendedName>
</protein>
<dbReference type="HOGENOM" id="CLU_090664_3_0_6"/>
<dbReference type="AlphaFoldDB" id="A0A090BVF1"/>
<dbReference type="InterPro" id="IPR003741">
    <property type="entry name" value="LUD_dom"/>
</dbReference>
<dbReference type="Proteomes" id="UP000031623">
    <property type="component" value="Chromosome"/>
</dbReference>
<dbReference type="PANTHER" id="PTHR43682">
    <property type="entry name" value="LACTATE UTILIZATION PROTEIN C"/>
    <property type="match status" value="1"/>
</dbReference>
<dbReference type="PANTHER" id="PTHR43682:SF1">
    <property type="entry name" value="LACTATE UTILIZATION PROTEIN C"/>
    <property type="match status" value="1"/>
</dbReference>